<evidence type="ECO:0000313" key="2">
    <source>
        <dbReference type="EMBL" id="TQV76961.1"/>
    </source>
</evidence>
<dbReference type="PANTHER" id="PTHR32063">
    <property type="match status" value="1"/>
</dbReference>
<dbReference type="Gene3D" id="3.30.70.1320">
    <property type="entry name" value="Multidrug efflux transporter AcrB pore domain like"/>
    <property type="match status" value="1"/>
</dbReference>
<name>A0A545TIG0_9GAMM</name>
<keyword evidence="1" id="KW-0812">Transmembrane</keyword>
<dbReference type="SUPFAM" id="SSF82714">
    <property type="entry name" value="Multidrug efflux transporter AcrB TolC docking domain, DN and DC subdomains"/>
    <property type="match status" value="2"/>
</dbReference>
<protein>
    <submittedName>
        <fullName evidence="2">Efflux RND transporter permease subunit</fullName>
    </submittedName>
</protein>
<dbReference type="OrthoDB" id="9757904at2"/>
<sequence>MTLPEIAVKRPIGTLMVLVSILVLGIIALTRLELAFMPESEQKRLIIVASYNNASPKAIERMIVKPIEEAVASMNGVEHMWSNSDSRGARINLSFGLNVNMDIARAEIHERIDRIKDELPEDLERIIISENWNPRETGETIMEARLSSGRDLSKNYDLLDRKIVRPLERIPGVAVVTLDGVNPREVLIQLDLQKLRQHKLDARSVWRDLSLNNQNTTGGVLRSDQRKVVIRAMGEFQTVEEIGQLRLSGTTLKLNDIAKITYQEPPLEYGRHLDGDFAIGLNIAKESSANTIAITDAVYEKIDQMKLDPELDGINFLVWQDQGKEIRNTLGDLEQTGFFGAILASIVLFLFLRKVTTTMVAVFCIPFSLIVACGVIWLQGKSLNTISLLGLIVGLGMLVDNAVVIMENIDRFQKKGYGGRVAAILGAKEVSIAVMTATLTSIIVFLPMVFSKPTQMNIVLQELGITICITLVASLIISQTLIPLASTKLLKKERKEFKTPIMDRLQKYYTFALGYTLKHRWLAVIFAAGTLLATIYPVKNMNFNFDAAPTEMFIGINVDISEALSLDAKQQIIIQVEKALEPYKEELNVNSIYSWWSEGRSITRLYMNQGFQNEKEMNKVRKRLPDLLPEIPGVKLQVQDNGPFWRRNSGKRVAVSLQGPDSETLGELAEEAVSRIETISGLFDFYSTAEGGRLELHAEIDRDRIHSYGVNPNQPAGAVEMTFRGRKLTRFKGEDGEVEMRLLLGEEVDTSIQDVKNLTLTNAAGDEILMDNISNFETKKGPNRIRRQNKVSSVWIGARFDTGKRNDYRNQLIAELRDMPLPSGYKWEFNNRWRGQEESQEEFILNLILALGLIFGVMASLFESMRQAVALMISLPFALAGAFWTLFLVDVDFDQPASVALLLLLGIVVNNGIVMIEHINLYRRDGWDRTAAMLQGGKERLRPIIMTALTTLVGLIPIVIQKPSLGGVYYYSMAYVIMGGLLFSTVLTTLFLPAAISLIEDVTDWINRRVKALFASRKAPA</sequence>
<feature type="transmembrane region" description="Helical" evidence="1">
    <location>
        <begin position="869"/>
        <end position="887"/>
    </location>
</feature>
<evidence type="ECO:0000313" key="3">
    <source>
        <dbReference type="Proteomes" id="UP000317839"/>
    </source>
</evidence>
<feature type="transmembrane region" description="Helical" evidence="1">
    <location>
        <begin position="521"/>
        <end position="538"/>
    </location>
</feature>
<keyword evidence="3" id="KW-1185">Reference proteome</keyword>
<feature type="transmembrane region" description="Helical" evidence="1">
    <location>
        <begin position="386"/>
        <end position="409"/>
    </location>
</feature>
<dbReference type="RefSeq" id="WP_142888321.1">
    <property type="nucleotide sequence ID" value="NZ_VIKR01000001.1"/>
</dbReference>
<accession>A0A545TIG0</accession>
<proteinExistence type="predicted"/>
<reference evidence="2 3" key="1">
    <citation type="submission" date="2019-06" db="EMBL/GenBank/DDBJ databases">
        <title>Draft genome of Aliikangiella marina GYP-15.</title>
        <authorList>
            <person name="Wang G."/>
        </authorList>
    </citation>
    <scope>NUCLEOTIDE SEQUENCE [LARGE SCALE GENOMIC DNA]</scope>
    <source>
        <strain evidence="2 3">GYP-15</strain>
    </source>
</reference>
<dbReference type="InterPro" id="IPR027463">
    <property type="entry name" value="AcrB_DN_DC_subdom"/>
</dbReference>
<dbReference type="GO" id="GO:0005886">
    <property type="term" value="C:plasma membrane"/>
    <property type="evidence" value="ECO:0007669"/>
    <property type="project" value="TreeGrafter"/>
</dbReference>
<dbReference type="Gene3D" id="3.30.70.1430">
    <property type="entry name" value="Multidrug efflux transporter AcrB pore domain"/>
    <property type="match status" value="2"/>
</dbReference>
<dbReference type="AlphaFoldDB" id="A0A545TIG0"/>
<dbReference type="PRINTS" id="PR00702">
    <property type="entry name" value="ACRIFLAVINRP"/>
</dbReference>
<feature type="transmembrane region" description="Helical" evidence="1">
    <location>
        <begin position="359"/>
        <end position="380"/>
    </location>
</feature>
<dbReference type="Gene3D" id="1.20.1640.10">
    <property type="entry name" value="Multidrug efflux transporter AcrB transmembrane domain"/>
    <property type="match status" value="2"/>
</dbReference>
<dbReference type="Gene3D" id="3.30.70.1440">
    <property type="entry name" value="Multidrug efflux transporter AcrB pore domain"/>
    <property type="match status" value="1"/>
</dbReference>
<dbReference type="SUPFAM" id="SSF82693">
    <property type="entry name" value="Multidrug efflux transporter AcrB pore domain, PN1, PN2, PC1 and PC2 subdomains"/>
    <property type="match status" value="2"/>
</dbReference>
<dbReference type="Gene3D" id="3.30.2090.10">
    <property type="entry name" value="Multidrug efflux transporter AcrB TolC docking domain, DN and DC subdomains"/>
    <property type="match status" value="2"/>
</dbReference>
<dbReference type="GO" id="GO:0042910">
    <property type="term" value="F:xenobiotic transmembrane transporter activity"/>
    <property type="evidence" value="ECO:0007669"/>
    <property type="project" value="TreeGrafter"/>
</dbReference>
<dbReference type="Pfam" id="PF00873">
    <property type="entry name" value="ACR_tran"/>
    <property type="match status" value="1"/>
</dbReference>
<gene>
    <name evidence="2" type="ORF">FLL45_03140</name>
</gene>
<keyword evidence="1" id="KW-1133">Transmembrane helix</keyword>
<feature type="transmembrane region" description="Helical" evidence="1">
    <location>
        <begin position="430"/>
        <end position="451"/>
    </location>
</feature>
<dbReference type="Proteomes" id="UP000317839">
    <property type="component" value="Unassembled WGS sequence"/>
</dbReference>
<dbReference type="InterPro" id="IPR001036">
    <property type="entry name" value="Acrflvin-R"/>
</dbReference>
<feature type="transmembrane region" description="Helical" evidence="1">
    <location>
        <begin position="843"/>
        <end position="862"/>
    </location>
</feature>
<keyword evidence="1" id="KW-0472">Membrane</keyword>
<feature type="transmembrane region" description="Helical" evidence="1">
    <location>
        <begin position="12"/>
        <end position="32"/>
    </location>
</feature>
<feature type="transmembrane region" description="Helical" evidence="1">
    <location>
        <begin position="972"/>
        <end position="999"/>
    </location>
</feature>
<organism evidence="2 3">
    <name type="scientific">Aliikangiella marina</name>
    <dbReference type="NCBI Taxonomy" id="1712262"/>
    <lineage>
        <taxon>Bacteria</taxon>
        <taxon>Pseudomonadati</taxon>
        <taxon>Pseudomonadota</taxon>
        <taxon>Gammaproteobacteria</taxon>
        <taxon>Oceanospirillales</taxon>
        <taxon>Pleioneaceae</taxon>
        <taxon>Aliikangiella</taxon>
    </lineage>
</organism>
<feature type="transmembrane region" description="Helical" evidence="1">
    <location>
        <begin position="943"/>
        <end position="960"/>
    </location>
</feature>
<dbReference type="PANTHER" id="PTHR32063:SF73">
    <property type="entry name" value="RND SUPERFAMILY EFFLUX PUMP PERMEASE COMPONENT 1"/>
    <property type="match status" value="1"/>
</dbReference>
<dbReference type="SUPFAM" id="SSF82866">
    <property type="entry name" value="Multidrug efflux transporter AcrB transmembrane domain"/>
    <property type="match status" value="2"/>
</dbReference>
<comment type="caution">
    <text evidence="2">The sequence shown here is derived from an EMBL/GenBank/DDBJ whole genome shotgun (WGS) entry which is preliminary data.</text>
</comment>
<feature type="transmembrane region" description="Helical" evidence="1">
    <location>
        <begin position="899"/>
        <end position="922"/>
    </location>
</feature>
<feature type="transmembrane region" description="Helical" evidence="1">
    <location>
        <begin position="463"/>
        <end position="485"/>
    </location>
</feature>
<dbReference type="EMBL" id="VIKR01000001">
    <property type="protein sequence ID" value="TQV76961.1"/>
    <property type="molecule type" value="Genomic_DNA"/>
</dbReference>
<evidence type="ECO:0000256" key="1">
    <source>
        <dbReference type="SAM" id="Phobius"/>
    </source>
</evidence>
<feature type="transmembrane region" description="Helical" evidence="1">
    <location>
        <begin position="336"/>
        <end position="352"/>
    </location>
</feature>